<reference evidence="2" key="1">
    <citation type="submission" date="2022-10" db="EMBL/GenBank/DDBJ databases">
        <title>Novel sulphate-reducing endosymbionts in the free-living metamonad Anaeramoeba.</title>
        <authorList>
            <person name="Jerlstrom-Hultqvist J."/>
            <person name="Cepicka I."/>
            <person name="Gallot-Lavallee L."/>
            <person name="Salas-Leiva D."/>
            <person name="Curtis B.A."/>
            <person name="Zahonova K."/>
            <person name="Pipaliya S."/>
            <person name="Dacks J."/>
            <person name="Roger A.J."/>
        </authorList>
    </citation>
    <scope>NUCLEOTIDE SEQUENCE</scope>
    <source>
        <strain evidence="2">BMAN</strain>
    </source>
</reference>
<comment type="caution">
    <text evidence="2">The sequence shown here is derived from an EMBL/GenBank/DDBJ whole genome shotgun (WGS) entry which is preliminary data.</text>
</comment>
<sequence length="161" mass="18971">METITENKEMNFGQPNININTNTNINNINTNTNIDPTQKKEGNIRNNTYKEEIKEIKEKPPLLKENIPIVESEEFEILDDVEFSKFYPEDIFPELEFESDNSDSFLPQRMNFEQNSKTDDESPLGGMDESDDDDFYFKDGNDEYMIIDFFSFLKNYLLIFV</sequence>
<name>A0A9Q0LNC9_ANAIG</name>
<evidence type="ECO:0000313" key="2">
    <source>
        <dbReference type="EMBL" id="KAJ5074955.1"/>
    </source>
</evidence>
<proteinExistence type="predicted"/>
<protein>
    <submittedName>
        <fullName evidence="2">Uncharacterized protein</fullName>
    </submittedName>
</protein>
<organism evidence="2 3">
    <name type="scientific">Anaeramoeba ignava</name>
    <name type="common">Anaerobic marine amoeba</name>
    <dbReference type="NCBI Taxonomy" id="1746090"/>
    <lineage>
        <taxon>Eukaryota</taxon>
        <taxon>Metamonada</taxon>
        <taxon>Anaeramoebidae</taxon>
        <taxon>Anaeramoeba</taxon>
    </lineage>
</organism>
<gene>
    <name evidence="2" type="ORF">M0811_07659</name>
</gene>
<dbReference type="Proteomes" id="UP001149090">
    <property type="component" value="Unassembled WGS sequence"/>
</dbReference>
<accession>A0A9Q0LNC9</accession>
<keyword evidence="3" id="KW-1185">Reference proteome</keyword>
<feature type="region of interest" description="Disordered" evidence="1">
    <location>
        <begin position="113"/>
        <end position="133"/>
    </location>
</feature>
<evidence type="ECO:0000313" key="3">
    <source>
        <dbReference type="Proteomes" id="UP001149090"/>
    </source>
</evidence>
<evidence type="ECO:0000256" key="1">
    <source>
        <dbReference type="SAM" id="MobiDB-lite"/>
    </source>
</evidence>
<dbReference type="EMBL" id="JAPDFW010000067">
    <property type="protein sequence ID" value="KAJ5074955.1"/>
    <property type="molecule type" value="Genomic_DNA"/>
</dbReference>
<dbReference type="AlphaFoldDB" id="A0A9Q0LNC9"/>